<dbReference type="eggNOG" id="COG2721">
    <property type="taxonomic scope" value="Bacteria"/>
</dbReference>
<evidence type="ECO:0000313" key="3">
    <source>
        <dbReference type="EMBL" id="EAX47142.1"/>
    </source>
</evidence>
<dbReference type="AlphaFoldDB" id="A1HS78"/>
<proteinExistence type="predicted"/>
<dbReference type="GO" id="GO:0019698">
    <property type="term" value="P:D-galacturonate catabolic process"/>
    <property type="evidence" value="ECO:0007669"/>
    <property type="project" value="TreeGrafter"/>
</dbReference>
<evidence type="ECO:0000313" key="4">
    <source>
        <dbReference type="Proteomes" id="UP000005139"/>
    </source>
</evidence>
<keyword evidence="3" id="KW-0378">Hydrolase</keyword>
<dbReference type="PANTHER" id="PTHR30536">
    <property type="entry name" value="ALTRONATE/GALACTARATE DEHYDRATASE"/>
    <property type="match status" value="1"/>
</dbReference>
<keyword evidence="1" id="KW-0456">Lyase</keyword>
<reference evidence="3 4" key="1">
    <citation type="submission" date="2007-01" db="EMBL/GenBank/DDBJ databases">
        <title>Annotation of the draft genome assembly of Thermosinus carboxydivorans Nor1.</title>
        <authorList>
            <consortium name="US DOE Joint Genome Institute (JGI-ORNL)"/>
            <person name="Larimer F."/>
            <person name="Land M."/>
            <person name="Hauser L."/>
        </authorList>
    </citation>
    <scope>NUCLEOTIDE SEQUENCE [LARGE SCALE GENOMIC DNA]</scope>
    <source>
        <strain evidence="3 4">Nor1</strain>
    </source>
</reference>
<dbReference type="GO" id="GO:0016829">
    <property type="term" value="F:lyase activity"/>
    <property type="evidence" value="ECO:0007669"/>
    <property type="project" value="UniProtKB-KW"/>
</dbReference>
<gene>
    <name evidence="3" type="ORF">TcarDRAFT_0650</name>
</gene>
<evidence type="ECO:0000259" key="2">
    <source>
        <dbReference type="SMART" id="SM00858"/>
    </source>
</evidence>
<comment type="caution">
    <text evidence="3">The sequence shown here is derived from an EMBL/GenBank/DDBJ whole genome shotgun (WGS) entry which is preliminary data.</text>
</comment>
<feature type="domain" description="SAF" evidence="2">
    <location>
        <begin position="11"/>
        <end position="86"/>
    </location>
</feature>
<dbReference type="InterPro" id="IPR044144">
    <property type="entry name" value="SAF_UxaA/GarD"/>
</dbReference>
<evidence type="ECO:0000256" key="1">
    <source>
        <dbReference type="ARBA" id="ARBA00023239"/>
    </source>
</evidence>
<dbReference type="InterPro" id="IPR013974">
    <property type="entry name" value="SAF"/>
</dbReference>
<dbReference type="CDD" id="cd11613">
    <property type="entry name" value="SAF_AH_GD"/>
    <property type="match status" value="1"/>
</dbReference>
<dbReference type="Proteomes" id="UP000005139">
    <property type="component" value="Unassembled WGS sequence"/>
</dbReference>
<name>A1HS78_9FIRM</name>
<dbReference type="RefSeq" id="WP_007289882.1">
    <property type="nucleotide sequence ID" value="NZ_AAWL01000014.1"/>
</dbReference>
<organism evidence="3 4">
    <name type="scientific">Thermosinus carboxydivorans Nor1</name>
    <dbReference type="NCBI Taxonomy" id="401526"/>
    <lineage>
        <taxon>Bacteria</taxon>
        <taxon>Bacillati</taxon>
        <taxon>Bacillota</taxon>
        <taxon>Negativicutes</taxon>
        <taxon>Selenomonadales</taxon>
        <taxon>Sporomusaceae</taxon>
        <taxon>Thermosinus</taxon>
    </lineage>
</organism>
<dbReference type="SMART" id="SM00858">
    <property type="entry name" value="SAF"/>
    <property type="match status" value="1"/>
</dbReference>
<dbReference type="OrthoDB" id="9804574at2"/>
<protein>
    <submittedName>
        <fullName evidence="3">Hydrolase, UxaA family</fullName>
    </submittedName>
</protein>
<accession>A1HS78</accession>
<dbReference type="InterPro" id="IPR052172">
    <property type="entry name" value="UxaA_altronate/galactarate_dh"/>
</dbReference>
<dbReference type="PANTHER" id="PTHR30536:SF5">
    <property type="entry name" value="ALTRONATE DEHYDRATASE"/>
    <property type="match status" value="1"/>
</dbReference>
<sequence>MARAIIMKAIDNVCTVVETVEPPTEVTAEIDGKTITVLATERIPFGHKIALQNIPAGQPIIKYGETIGLATQDIQSGQHVHVHNLESCRGRGDKVAIATRQDG</sequence>
<dbReference type="EMBL" id="AAWL01000014">
    <property type="protein sequence ID" value="EAX47142.1"/>
    <property type="molecule type" value="Genomic_DNA"/>
</dbReference>
<dbReference type="Pfam" id="PF08666">
    <property type="entry name" value="SAF"/>
    <property type="match status" value="1"/>
</dbReference>
<dbReference type="GO" id="GO:0016787">
    <property type="term" value="F:hydrolase activity"/>
    <property type="evidence" value="ECO:0007669"/>
    <property type="project" value="UniProtKB-KW"/>
</dbReference>
<dbReference type="Gene3D" id="2.30.130.110">
    <property type="match status" value="1"/>
</dbReference>
<reference evidence="3 4" key="2">
    <citation type="submission" date="2007-01" db="EMBL/GenBank/DDBJ databases">
        <title>Sequencing of the draft genome and assembly of Thermosinus carboxydivorans Nor1.</title>
        <authorList>
            <consortium name="US DOE Joint Genome Institute (JGI-PGF)"/>
            <person name="Copeland A."/>
            <person name="Lucas S."/>
            <person name="Lapidus A."/>
            <person name="Barry K."/>
            <person name="Glavina del Rio T."/>
            <person name="Dalin E."/>
            <person name="Tice H."/>
            <person name="Bruce D."/>
            <person name="Pitluck S."/>
            <person name="Richardson P."/>
        </authorList>
    </citation>
    <scope>NUCLEOTIDE SEQUENCE [LARGE SCALE GENOMIC DNA]</scope>
    <source>
        <strain evidence="3 4">Nor1</strain>
    </source>
</reference>
<keyword evidence="4" id="KW-1185">Reference proteome</keyword>